<dbReference type="Pfam" id="PF07963">
    <property type="entry name" value="N_methyl"/>
    <property type="match status" value="1"/>
</dbReference>
<dbReference type="eggNOG" id="COG4970">
    <property type="taxonomic scope" value="Bacteria"/>
</dbReference>
<keyword evidence="1" id="KW-0472">Membrane</keyword>
<evidence type="ECO:0000313" key="3">
    <source>
        <dbReference type="Proteomes" id="UP000030661"/>
    </source>
</evidence>
<dbReference type="AlphaFoldDB" id="A0A081BYM8"/>
<protein>
    <submittedName>
        <fullName evidence="2">Pilin assembly protein</fullName>
    </submittedName>
</protein>
<gene>
    <name evidence="2" type="ORF">U27_04400</name>
</gene>
<dbReference type="Gene3D" id="3.30.700.10">
    <property type="entry name" value="Glycoprotein, Type 4 Pilin"/>
    <property type="match status" value="1"/>
</dbReference>
<keyword evidence="1" id="KW-0812">Transmembrane</keyword>
<name>A0A081BYM8_VECG1</name>
<proteinExistence type="predicted"/>
<accession>A0A081BYM8</accession>
<reference evidence="2 3" key="1">
    <citation type="journal article" date="2015" name="PeerJ">
        <title>First genomic representation of candidate bacterial phylum KSB3 points to enhanced environmental sensing as a trigger of wastewater bulking.</title>
        <authorList>
            <person name="Sekiguchi Y."/>
            <person name="Ohashi A."/>
            <person name="Parks D.H."/>
            <person name="Yamauchi T."/>
            <person name="Tyson G.W."/>
            <person name="Hugenholtz P."/>
        </authorList>
    </citation>
    <scope>NUCLEOTIDE SEQUENCE [LARGE SCALE GENOMIC DNA]</scope>
</reference>
<feature type="transmembrane region" description="Helical" evidence="1">
    <location>
        <begin position="21"/>
        <end position="40"/>
    </location>
</feature>
<dbReference type="SUPFAM" id="SSF54523">
    <property type="entry name" value="Pili subunits"/>
    <property type="match status" value="1"/>
</dbReference>
<evidence type="ECO:0000313" key="2">
    <source>
        <dbReference type="EMBL" id="GAK57433.1"/>
    </source>
</evidence>
<dbReference type="InterPro" id="IPR012902">
    <property type="entry name" value="N_methyl_site"/>
</dbReference>
<dbReference type="PROSITE" id="PS00409">
    <property type="entry name" value="PROKAR_NTER_METHYL"/>
    <property type="match status" value="1"/>
</dbReference>
<dbReference type="STRING" id="1499967.U27_04400"/>
<evidence type="ECO:0000256" key="1">
    <source>
        <dbReference type="SAM" id="Phobius"/>
    </source>
</evidence>
<dbReference type="NCBIfam" id="TIGR02532">
    <property type="entry name" value="IV_pilin_GFxxxE"/>
    <property type="match status" value="1"/>
</dbReference>
<dbReference type="Proteomes" id="UP000030661">
    <property type="component" value="Unassembled WGS sequence"/>
</dbReference>
<dbReference type="HOGENOM" id="CLU_1623897_0_0_0"/>
<organism evidence="2 3">
    <name type="scientific">Vecturithrix granuli</name>
    <dbReference type="NCBI Taxonomy" id="1499967"/>
    <lineage>
        <taxon>Bacteria</taxon>
        <taxon>Candidatus Moduliflexota</taxon>
        <taxon>Candidatus Vecturitrichia</taxon>
        <taxon>Candidatus Vecturitrichales</taxon>
        <taxon>Candidatus Vecturitrichaceae</taxon>
        <taxon>Candidatus Vecturithrix</taxon>
    </lineage>
</organism>
<dbReference type="InterPro" id="IPR045584">
    <property type="entry name" value="Pilin-like"/>
</dbReference>
<dbReference type="EMBL" id="DF820466">
    <property type="protein sequence ID" value="GAK57433.1"/>
    <property type="molecule type" value="Genomic_DNA"/>
</dbReference>
<keyword evidence="1" id="KW-1133">Transmembrane helix</keyword>
<keyword evidence="3" id="KW-1185">Reference proteome</keyword>
<sequence length="163" mass="18726">MSHLRKKHDWVHQQGYTLLELIVVVLIIGVLSGIAIPNFLDWLHEYRLQAAANTLMNHLRAARLLAIFTGKEHQLQIKNRENGNYYQVVQDPKKSSEQVVKSIGQVILHKEFGEVMIKEPISGTISFYPKGTSSNKSILLENSVAHRIYIRVNNFGRIKQERL</sequence>